<dbReference type="InterPro" id="IPR044068">
    <property type="entry name" value="CB"/>
</dbReference>
<dbReference type="InterPro" id="IPR002104">
    <property type="entry name" value="Integrase_catalytic"/>
</dbReference>
<evidence type="ECO:0000256" key="4">
    <source>
        <dbReference type="PROSITE-ProRule" id="PRU01248"/>
    </source>
</evidence>
<name>G6YHR4_9HYPH</name>
<dbReference type="PATRIC" id="fig|1082933.3.peg.5381"/>
<evidence type="ECO:0000256" key="2">
    <source>
        <dbReference type="ARBA" id="ARBA00023125"/>
    </source>
</evidence>
<dbReference type="EMBL" id="AGSN01000188">
    <property type="protein sequence ID" value="EHH07252.1"/>
    <property type="molecule type" value="Genomic_DNA"/>
</dbReference>
<dbReference type="Gene3D" id="1.10.150.130">
    <property type="match status" value="1"/>
</dbReference>
<keyword evidence="8" id="KW-1185">Reference proteome</keyword>
<keyword evidence="2 4" id="KW-0238">DNA-binding</keyword>
<dbReference type="OrthoDB" id="67979at2"/>
<feature type="domain" description="Core-binding (CB)" evidence="6">
    <location>
        <begin position="109"/>
        <end position="194"/>
    </location>
</feature>
<dbReference type="InterPro" id="IPR004107">
    <property type="entry name" value="Integrase_SAM-like_N"/>
</dbReference>
<evidence type="ECO:0000313" key="8">
    <source>
        <dbReference type="Proteomes" id="UP000002949"/>
    </source>
</evidence>
<dbReference type="PROSITE" id="PS51900">
    <property type="entry name" value="CB"/>
    <property type="match status" value="1"/>
</dbReference>
<dbReference type="PROSITE" id="PS51898">
    <property type="entry name" value="TYR_RECOMBINASE"/>
    <property type="match status" value="1"/>
</dbReference>
<dbReference type="GO" id="GO:0006310">
    <property type="term" value="P:DNA recombination"/>
    <property type="evidence" value="ECO:0007669"/>
    <property type="project" value="UniProtKB-KW"/>
</dbReference>
<organism evidence="7 8">
    <name type="scientific">Mesorhizobium amorphae CCNWGS0123</name>
    <dbReference type="NCBI Taxonomy" id="1082933"/>
    <lineage>
        <taxon>Bacteria</taxon>
        <taxon>Pseudomonadati</taxon>
        <taxon>Pseudomonadota</taxon>
        <taxon>Alphaproteobacteria</taxon>
        <taxon>Hyphomicrobiales</taxon>
        <taxon>Phyllobacteriaceae</taxon>
        <taxon>Mesorhizobium</taxon>
    </lineage>
</organism>
<evidence type="ECO:0000313" key="7">
    <source>
        <dbReference type="EMBL" id="EHH07252.1"/>
    </source>
</evidence>
<dbReference type="InterPro" id="IPR013762">
    <property type="entry name" value="Integrase-like_cat_sf"/>
</dbReference>
<keyword evidence="1" id="KW-0229">DNA integration</keyword>
<dbReference type="eggNOG" id="COG4974">
    <property type="taxonomic scope" value="Bacteria"/>
</dbReference>
<dbReference type="Pfam" id="PF02899">
    <property type="entry name" value="Phage_int_SAM_1"/>
    <property type="match status" value="1"/>
</dbReference>
<evidence type="ECO:0000256" key="1">
    <source>
        <dbReference type="ARBA" id="ARBA00022908"/>
    </source>
</evidence>
<gene>
    <name evidence="7" type="ORF">MEA186_27670</name>
</gene>
<feature type="domain" description="Tyr recombinase" evidence="5">
    <location>
        <begin position="217"/>
        <end position="400"/>
    </location>
</feature>
<dbReference type="InterPro" id="IPR050090">
    <property type="entry name" value="Tyrosine_recombinase_XerCD"/>
</dbReference>
<dbReference type="SUPFAM" id="SSF56349">
    <property type="entry name" value="DNA breaking-rejoining enzymes"/>
    <property type="match status" value="1"/>
</dbReference>
<accession>G6YHR4</accession>
<evidence type="ECO:0000256" key="3">
    <source>
        <dbReference type="ARBA" id="ARBA00023172"/>
    </source>
</evidence>
<proteinExistence type="predicted"/>
<dbReference type="AlphaFoldDB" id="G6YHR4"/>
<dbReference type="GO" id="GO:0015074">
    <property type="term" value="P:DNA integration"/>
    <property type="evidence" value="ECO:0007669"/>
    <property type="project" value="UniProtKB-KW"/>
</dbReference>
<dbReference type="InterPro" id="IPR010998">
    <property type="entry name" value="Integrase_recombinase_N"/>
</dbReference>
<dbReference type="Proteomes" id="UP000002949">
    <property type="component" value="Unassembled WGS sequence"/>
</dbReference>
<dbReference type="GO" id="GO:0003677">
    <property type="term" value="F:DNA binding"/>
    <property type="evidence" value="ECO:0007669"/>
    <property type="project" value="UniProtKB-UniRule"/>
</dbReference>
<reference evidence="7 8" key="1">
    <citation type="journal article" date="2012" name="J. Bacteriol.">
        <title>Draft Genome Sequence of Plant Growth-Promoting Rhizobium Mesorhizobium amorphae, Isolated from Zinc-Lead Mine Tailings.</title>
        <authorList>
            <person name="Hao X."/>
            <person name="Lin Y."/>
            <person name="Johnstone L."/>
            <person name="Baltrus D.A."/>
            <person name="Miller S.J."/>
            <person name="Wei G."/>
            <person name="Rensing C."/>
        </authorList>
    </citation>
    <scope>NUCLEOTIDE SEQUENCE [LARGE SCALE GENOMIC DNA]</scope>
    <source>
        <strain evidence="7 8">CCNWGS0123</strain>
    </source>
</reference>
<dbReference type="InterPro" id="IPR011010">
    <property type="entry name" value="DNA_brk_join_enz"/>
</dbReference>
<keyword evidence="3" id="KW-0233">DNA recombination</keyword>
<dbReference type="KEGG" id="mamo:A6B35_31745"/>
<evidence type="ECO:0000259" key="6">
    <source>
        <dbReference type="PROSITE" id="PS51900"/>
    </source>
</evidence>
<dbReference type="KEGG" id="mamo:A6B35_33595"/>
<evidence type="ECO:0000259" key="5">
    <source>
        <dbReference type="PROSITE" id="PS51898"/>
    </source>
</evidence>
<protein>
    <submittedName>
        <fullName evidence="7">Integrase family protein</fullName>
    </submittedName>
</protein>
<dbReference type="Pfam" id="PF00589">
    <property type="entry name" value="Phage_integrase"/>
    <property type="match status" value="1"/>
</dbReference>
<sequence length="407" mass="46190">MDRSCFSDQAADALFPEVPFADERNRYLHHCATLGARPEVLRVKRSELLWIARHLRPDAAEGVGMAELLPIAQARQNLRGAATAARRVIDIGRPWLKFLGWWREPTVILSYQGQLDQYVVWMRDERGLTPSTVEQWGRMAGRFLLWCERSNRHLEDLKAEDIDNYIATQGAGRWGRLSIAHATSALRDFLRYAAKEAWCSDRLAASISRPRLYQHESLPYAPDWSDVQKMLADVDTDRPRDIRDRAILLLLAVYGMRRGEVAALRLDQIDWAGRTLRLFRLKRREAQIYPLVPSVAEALARYVDTVRPQSSCREVFLRMQAPRRPLNVTSIYSIANRRFVALGIRAAHPGAHALRHACAVRLLAEGLTIKEIGDHLGHRSTAATSVYAKVNMAALREVGAFDLGDVL</sequence>
<dbReference type="PANTHER" id="PTHR30349:SF90">
    <property type="entry name" value="TYROSINE RECOMBINASE XERD"/>
    <property type="match status" value="1"/>
</dbReference>
<dbReference type="PANTHER" id="PTHR30349">
    <property type="entry name" value="PHAGE INTEGRASE-RELATED"/>
    <property type="match status" value="1"/>
</dbReference>
<dbReference type="Gene3D" id="1.10.443.10">
    <property type="entry name" value="Intergrase catalytic core"/>
    <property type="match status" value="1"/>
</dbReference>